<proteinExistence type="predicted"/>
<comment type="caution">
    <text evidence="2">The sequence shown here is derived from an EMBL/GenBank/DDBJ whole genome shotgun (WGS) entry which is preliminary data.</text>
</comment>
<dbReference type="InParanoid" id="A0A1V9Y268"/>
<protein>
    <submittedName>
        <fullName evidence="2">Uncharacterized protein</fullName>
    </submittedName>
</protein>
<feature type="compositionally biased region" description="Polar residues" evidence="1">
    <location>
        <begin position="31"/>
        <end position="46"/>
    </location>
</feature>
<keyword evidence="3" id="KW-1185">Reference proteome</keyword>
<dbReference type="Proteomes" id="UP000192247">
    <property type="component" value="Unassembled WGS sequence"/>
</dbReference>
<feature type="region of interest" description="Disordered" evidence="1">
    <location>
        <begin position="1"/>
        <end position="52"/>
    </location>
</feature>
<reference evidence="2 3" key="1">
    <citation type="journal article" date="2017" name="Gigascience">
        <title>Draft genome of the honey bee ectoparasitic mite, Tropilaelaps mercedesae, is shaped by the parasitic life history.</title>
        <authorList>
            <person name="Dong X."/>
            <person name="Armstrong S.D."/>
            <person name="Xia D."/>
            <person name="Makepeace B.L."/>
            <person name="Darby A.C."/>
            <person name="Kadowaki T."/>
        </authorList>
    </citation>
    <scope>NUCLEOTIDE SEQUENCE [LARGE SCALE GENOMIC DNA]</scope>
    <source>
        <strain evidence="2">Wuxi-XJTLU</strain>
    </source>
</reference>
<accession>A0A1V9Y268</accession>
<dbReference type="AlphaFoldDB" id="A0A1V9Y268"/>
<sequence>MLKSATRAGKRLVILGYQETPRRPRTFTDPLANSSRRTSPKQNGGKPTTRRQ</sequence>
<organism evidence="2 3">
    <name type="scientific">Tropilaelaps mercedesae</name>
    <dbReference type="NCBI Taxonomy" id="418985"/>
    <lineage>
        <taxon>Eukaryota</taxon>
        <taxon>Metazoa</taxon>
        <taxon>Ecdysozoa</taxon>
        <taxon>Arthropoda</taxon>
        <taxon>Chelicerata</taxon>
        <taxon>Arachnida</taxon>
        <taxon>Acari</taxon>
        <taxon>Parasitiformes</taxon>
        <taxon>Mesostigmata</taxon>
        <taxon>Gamasina</taxon>
        <taxon>Dermanyssoidea</taxon>
        <taxon>Laelapidae</taxon>
        <taxon>Tropilaelaps</taxon>
    </lineage>
</organism>
<evidence type="ECO:0000256" key="1">
    <source>
        <dbReference type="SAM" id="MobiDB-lite"/>
    </source>
</evidence>
<gene>
    <name evidence="2" type="ORF">BIW11_02496</name>
</gene>
<evidence type="ECO:0000313" key="2">
    <source>
        <dbReference type="EMBL" id="OQR79836.1"/>
    </source>
</evidence>
<evidence type="ECO:0000313" key="3">
    <source>
        <dbReference type="Proteomes" id="UP000192247"/>
    </source>
</evidence>
<name>A0A1V9Y268_9ACAR</name>
<dbReference type="EMBL" id="MNPL01000630">
    <property type="protein sequence ID" value="OQR79836.1"/>
    <property type="molecule type" value="Genomic_DNA"/>
</dbReference>